<evidence type="ECO:0000256" key="1">
    <source>
        <dbReference type="SAM" id="MobiDB-lite"/>
    </source>
</evidence>
<protein>
    <submittedName>
        <fullName evidence="2">Uncharacterized protein</fullName>
    </submittedName>
</protein>
<dbReference type="AlphaFoldDB" id="A0A6N2KST9"/>
<proteinExistence type="predicted"/>
<sequence length="128" mass="14577">MSSDQEVFADEVLAGDLNKEEEEEEEEIKGEGSEAWALLWLTAHVHACRQSIGCDDVFLCKWIRIEIRITSNCSRRGKLVAAAIAVDDLRASASDRNHVPSYRWRCSYISSVSHLYRHSNGICFSWIM</sequence>
<reference evidence="2" key="1">
    <citation type="submission" date="2019-03" db="EMBL/GenBank/DDBJ databases">
        <authorList>
            <person name="Mank J."/>
            <person name="Almeida P."/>
        </authorList>
    </citation>
    <scope>NUCLEOTIDE SEQUENCE</scope>
    <source>
        <strain evidence="2">78183</strain>
    </source>
</reference>
<feature type="compositionally biased region" description="Acidic residues" evidence="1">
    <location>
        <begin position="19"/>
        <end position="28"/>
    </location>
</feature>
<dbReference type="EMBL" id="CAADRP010000446">
    <property type="protein sequence ID" value="VFU28153.1"/>
    <property type="molecule type" value="Genomic_DNA"/>
</dbReference>
<name>A0A6N2KST9_SALVM</name>
<feature type="region of interest" description="Disordered" evidence="1">
    <location>
        <begin position="1"/>
        <end position="30"/>
    </location>
</feature>
<accession>A0A6N2KST9</accession>
<gene>
    <name evidence="2" type="ORF">SVIM_LOCUS92045</name>
</gene>
<organism evidence="2">
    <name type="scientific">Salix viminalis</name>
    <name type="common">Common osier</name>
    <name type="synonym">Basket willow</name>
    <dbReference type="NCBI Taxonomy" id="40686"/>
    <lineage>
        <taxon>Eukaryota</taxon>
        <taxon>Viridiplantae</taxon>
        <taxon>Streptophyta</taxon>
        <taxon>Embryophyta</taxon>
        <taxon>Tracheophyta</taxon>
        <taxon>Spermatophyta</taxon>
        <taxon>Magnoliopsida</taxon>
        <taxon>eudicotyledons</taxon>
        <taxon>Gunneridae</taxon>
        <taxon>Pentapetalae</taxon>
        <taxon>rosids</taxon>
        <taxon>fabids</taxon>
        <taxon>Malpighiales</taxon>
        <taxon>Salicaceae</taxon>
        <taxon>Saliceae</taxon>
        <taxon>Salix</taxon>
    </lineage>
</organism>
<evidence type="ECO:0000313" key="2">
    <source>
        <dbReference type="EMBL" id="VFU28153.1"/>
    </source>
</evidence>